<evidence type="ECO:0000313" key="6">
    <source>
        <dbReference type="EMBL" id="SLN66580.1"/>
    </source>
</evidence>
<dbReference type="EMBL" id="FWFR01000002">
    <property type="protein sequence ID" value="SLN66580.1"/>
    <property type="molecule type" value="Genomic_DNA"/>
</dbReference>
<dbReference type="SUPFAM" id="SSF53850">
    <property type="entry name" value="Periplasmic binding protein-like II"/>
    <property type="match status" value="1"/>
</dbReference>
<name>A0A1Y5TRW2_9PROT</name>
<dbReference type="GO" id="GO:0006351">
    <property type="term" value="P:DNA-templated transcription"/>
    <property type="evidence" value="ECO:0007669"/>
    <property type="project" value="TreeGrafter"/>
</dbReference>
<dbReference type="PANTHER" id="PTHR30537">
    <property type="entry name" value="HTH-TYPE TRANSCRIPTIONAL REGULATOR"/>
    <property type="match status" value="1"/>
</dbReference>
<dbReference type="InterPro" id="IPR036388">
    <property type="entry name" value="WH-like_DNA-bd_sf"/>
</dbReference>
<dbReference type="OrthoDB" id="9794694at2"/>
<sequence length="293" mass="32061">MSGLPPLPALRAFEAAARHLSFKRAAEELAVTPTAISHQIRLLEEVLGVRLFDRRPRQVSLSPAGVTLFPPINGAFAAMREAVGRITENKRRRGLTLSATTAFTAKWLVPRLARFAEVHPDIDLRLHASDEIVNFGAGGADVAVRYGPGPFPDLSSEPLFEEHFAPMCSPQLGVRSPEDLKRQTLLHSEWRKVDSLTPSWARWCEEAGLEGPDTTIGPVFLDDSHLIQATVASQGVALLSPILVSEELSAGYLVQPFGPELPGYAYHLVHPPSSDSAVEIEALKNWMKNALNR</sequence>
<evidence type="ECO:0000256" key="3">
    <source>
        <dbReference type="ARBA" id="ARBA00023125"/>
    </source>
</evidence>
<dbReference type="InterPro" id="IPR036390">
    <property type="entry name" value="WH_DNA-bd_sf"/>
</dbReference>
<dbReference type="InterPro" id="IPR058163">
    <property type="entry name" value="LysR-type_TF_proteobact-type"/>
</dbReference>
<keyword evidence="7" id="KW-1185">Reference proteome</keyword>
<evidence type="ECO:0000256" key="1">
    <source>
        <dbReference type="ARBA" id="ARBA00009437"/>
    </source>
</evidence>
<dbReference type="InParanoid" id="A0A1Y5TRW2"/>
<evidence type="ECO:0000256" key="2">
    <source>
        <dbReference type="ARBA" id="ARBA00023015"/>
    </source>
</evidence>
<dbReference type="AlphaFoldDB" id="A0A1Y5TRW2"/>
<dbReference type="InterPro" id="IPR005119">
    <property type="entry name" value="LysR_subst-bd"/>
</dbReference>
<dbReference type="Pfam" id="PF03466">
    <property type="entry name" value="LysR_substrate"/>
    <property type="match status" value="1"/>
</dbReference>
<dbReference type="GO" id="GO:0003700">
    <property type="term" value="F:DNA-binding transcription factor activity"/>
    <property type="evidence" value="ECO:0007669"/>
    <property type="project" value="InterPro"/>
</dbReference>
<dbReference type="SUPFAM" id="SSF46785">
    <property type="entry name" value="Winged helix' DNA-binding domain"/>
    <property type="match status" value="1"/>
</dbReference>
<keyword evidence="2" id="KW-0805">Transcription regulation</keyword>
<evidence type="ECO:0000256" key="4">
    <source>
        <dbReference type="ARBA" id="ARBA00023163"/>
    </source>
</evidence>
<accession>A0A1Y5TRW2</accession>
<evidence type="ECO:0000313" key="7">
    <source>
        <dbReference type="Proteomes" id="UP000193200"/>
    </source>
</evidence>
<reference evidence="6 7" key="1">
    <citation type="submission" date="2017-03" db="EMBL/GenBank/DDBJ databases">
        <authorList>
            <person name="Afonso C.L."/>
            <person name="Miller P.J."/>
            <person name="Scott M.A."/>
            <person name="Spackman E."/>
            <person name="Goraichik I."/>
            <person name="Dimitrov K.M."/>
            <person name="Suarez D.L."/>
            <person name="Swayne D.E."/>
        </authorList>
    </citation>
    <scope>NUCLEOTIDE SEQUENCE [LARGE SCALE GENOMIC DNA]</scope>
    <source>
        <strain evidence="6 7">CECT 7691</strain>
    </source>
</reference>
<dbReference type="InterPro" id="IPR000847">
    <property type="entry name" value="LysR_HTH_N"/>
</dbReference>
<organism evidence="6 7">
    <name type="scientific">Oceanibacterium hippocampi</name>
    <dbReference type="NCBI Taxonomy" id="745714"/>
    <lineage>
        <taxon>Bacteria</taxon>
        <taxon>Pseudomonadati</taxon>
        <taxon>Pseudomonadota</taxon>
        <taxon>Alphaproteobacteria</taxon>
        <taxon>Sneathiellales</taxon>
        <taxon>Sneathiellaceae</taxon>
        <taxon>Oceanibacterium</taxon>
    </lineage>
</organism>
<dbReference type="PROSITE" id="PS50931">
    <property type="entry name" value="HTH_LYSR"/>
    <property type="match status" value="1"/>
</dbReference>
<gene>
    <name evidence="6" type="primary">gcvA_7</name>
    <name evidence="6" type="ORF">OCH7691_03075</name>
</gene>
<keyword evidence="3" id="KW-0238">DNA-binding</keyword>
<dbReference type="CDD" id="cd08432">
    <property type="entry name" value="PBP2_GcdR_TrpI_HvrB_AmpR_like"/>
    <property type="match status" value="1"/>
</dbReference>
<dbReference type="GO" id="GO:0043565">
    <property type="term" value="F:sequence-specific DNA binding"/>
    <property type="evidence" value="ECO:0007669"/>
    <property type="project" value="TreeGrafter"/>
</dbReference>
<proteinExistence type="inferred from homology"/>
<comment type="similarity">
    <text evidence="1">Belongs to the LysR transcriptional regulatory family.</text>
</comment>
<dbReference type="Proteomes" id="UP000193200">
    <property type="component" value="Unassembled WGS sequence"/>
</dbReference>
<dbReference type="PRINTS" id="PR00039">
    <property type="entry name" value="HTHLYSR"/>
</dbReference>
<evidence type="ECO:0000259" key="5">
    <source>
        <dbReference type="PROSITE" id="PS50931"/>
    </source>
</evidence>
<dbReference type="NCBIfam" id="NF008352">
    <property type="entry name" value="PRK11139.1"/>
    <property type="match status" value="1"/>
</dbReference>
<dbReference type="PANTHER" id="PTHR30537:SF26">
    <property type="entry name" value="GLYCINE CLEAVAGE SYSTEM TRANSCRIPTIONAL ACTIVATOR"/>
    <property type="match status" value="1"/>
</dbReference>
<dbReference type="FunFam" id="1.10.10.10:FF:000038">
    <property type="entry name" value="Glycine cleavage system transcriptional activator"/>
    <property type="match status" value="1"/>
</dbReference>
<dbReference type="Gene3D" id="3.40.190.10">
    <property type="entry name" value="Periplasmic binding protein-like II"/>
    <property type="match status" value="2"/>
</dbReference>
<protein>
    <submittedName>
        <fullName evidence="6">Glycine cleavage system transcriptional activator</fullName>
    </submittedName>
</protein>
<dbReference type="Pfam" id="PF00126">
    <property type="entry name" value="HTH_1"/>
    <property type="match status" value="1"/>
</dbReference>
<dbReference type="RefSeq" id="WP_085884381.1">
    <property type="nucleotide sequence ID" value="NZ_FWFR01000002.1"/>
</dbReference>
<dbReference type="Gene3D" id="1.10.10.10">
    <property type="entry name" value="Winged helix-like DNA-binding domain superfamily/Winged helix DNA-binding domain"/>
    <property type="match status" value="1"/>
</dbReference>
<keyword evidence="4" id="KW-0804">Transcription</keyword>
<feature type="domain" description="HTH lysR-type" evidence="5">
    <location>
        <begin position="5"/>
        <end position="62"/>
    </location>
</feature>